<gene>
    <name evidence="1" type="ORF">DCF17_14015</name>
</gene>
<dbReference type="Proteomes" id="UP000249081">
    <property type="component" value="Unassembled WGS sequence"/>
</dbReference>
<organism evidence="1 2">
    <name type="scientific">Shackletoniella antarctica</name>
    <dbReference type="NCBI Taxonomy" id="268115"/>
    <lineage>
        <taxon>Bacteria</taxon>
        <taxon>Bacillati</taxon>
        <taxon>Cyanobacteriota</taxon>
        <taxon>Cyanophyceae</taxon>
        <taxon>Oculatellales</taxon>
        <taxon>Oculatellaceae</taxon>
        <taxon>Shackletoniella</taxon>
    </lineage>
</organism>
<proteinExistence type="predicted"/>
<protein>
    <recommendedName>
        <fullName evidence="3">DUF1176 domain-containing protein</fullName>
    </recommendedName>
</protein>
<accession>A0A2W4W0W4</accession>
<comment type="caution">
    <text evidence="1">The sequence shown here is derived from an EMBL/GenBank/DDBJ whole genome shotgun (WGS) entry which is preliminary data.</text>
</comment>
<name>A0A2W4W0W4_9CYAN</name>
<dbReference type="Pfam" id="PF06674">
    <property type="entry name" value="DUF1176"/>
    <property type="match status" value="1"/>
</dbReference>
<reference evidence="1 2" key="2">
    <citation type="submission" date="2018-06" db="EMBL/GenBank/DDBJ databases">
        <title>Metagenomic assembly of (sub)arctic Cyanobacteria and their associated microbiome from non-axenic cultures.</title>
        <authorList>
            <person name="Baurain D."/>
        </authorList>
    </citation>
    <scope>NUCLEOTIDE SEQUENCE [LARGE SCALE GENOMIC DNA]</scope>
    <source>
        <strain evidence="1">ULC041bin1</strain>
    </source>
</reference>
<dbReference type="EMBL" id="QBMN01000097">
    <property type="protein sequence ID" value="PZO38824.1"/>
    <property type="molecule type" value="Genomic_DNA"/>
</dbReference>
<evidence type="ECO:0000313" key="2">
    <source>
        <dbReference type="Proteomes" id="UP000249081"/>
    </source>
</evidence>
<sequence length="183" mass="19547">MVALVIGAIAGCNSPETSPPAEATLPPAEVILQMVYAEVEALDLCDGFLQPEVAQADSQVLVMGDRALVEISCALAAYQVVYAYAVYQPDGLVQPLSLDVFYPDDAGEFGRSSEATVGGLADFDPEQGRLTIFSKARGLGDCGSLADYRWSGGELQLETFRYQSCSATAEDFVDPADYPQIYP</sequence>
<dbReference type="InterPro" id="IPR009560">
    <property type="entry name" value="DUF1176"/>
</dbReference>
<reference evidence="2" key="1">
    <citation type="submission" date="2018-04" db="EMBL/GenBank/DDBJ databases">
        <authorList>
            <person name="Cornet L."/>
        </authorList>
    </citation>
    <scope>NUCLEOTIDE SEQUENCE [LARGE SCALE GENOMIC DNA]</scope>
</reference>
<evidence type="ECO:0008006" key="3">
    <source>
        <dbReference type="Google" id="ProtNLM"/>
    </source>
</evidence>
<dbReference type="AlphaFoldDB" id="A0A2W4W0W4"/>
<evidence type="ECO:0000313" key="1">
    <source>
        <dbReference type="EMBL" id="PZO38824.1"/>
    </source>
</evidence>